<gene>
    <name evidence="5" type="ORF">BR63_03505</name>
    <name evidence="6" type="ORF">BR63_03570</name>
    <name evidence="7" type="ORF">BR63_14045</name>
</gene>
<dbReference type="InterPro" id="IPR028350">
    <property type="entry name" value="DNAC/IstB-like"/>
</dbReference>
<dbReference type="EMBL" id="CP045798">
    <property type="protein sequence ID" value="QNB45475.1"/>
    <property type="molecule type" value="Genomic_DNA"/>
</dbReference>
<dbReference type="Gene3D" id="3.40.50.300">
    <property type="entry name" value="P-loop containing nucleotide triphosphate hydrolases"/>
    <property type="match status" value="1"/>
</dbReference>
<dbReference type="PANTHER" id="PTHR30050:SF4">
    <property type="entry name" value="ATP-BINDING PROTEIN RV3427C IN INSERTION SEQUENCE-RELATED"/>
    <property type="match status" value="1"/>
</dbReference>
<dbReference type="InterPro" id="IPR002611">
    <property type="entry name" value="IstB_ATP-bd"/>
</dbReference>
<dbReference type="Proteomes" id="UP000515847">
    <property type="component" value="Chromosome"/>
</dbReference>
<dbReference type="PRINTS" id="PR00300">
    <property type="entry name" value="CLPPROTEASEA"/>
</dbReference>
<dbReference type="EMBL" id="CP045798">
    <property type="protein sequence ID" value="QNB45465.1"/>
    <property type="molecule type" value="Genomic_DNA"/>
</dbReference>
<dbReference type="CDD" id="cd00009">
    <property type="entry name" value="AAA"/>
    <property type="match status" value="1"/>
</dbReference>
<evidence type="ECO:0000313" key="6">
    <source>
        <dbReference type="EMBL" id="QNB45475.1"/>
    </source>
</evidence>
<dbReference type="SMART" id="SM00382">
    <property type="entry name" value="AAA"/>
    <property type="match status" value="1"/>
</dbReference>
<evidence type="ECO:0000313" key="8">
    <source>
        <dbReference type="Proteomes" id="UP000515847"/>
    </source>
</evidence>
<dbReference type="RefSeq" id="WP_187142695.1">
    <property type="nucleotide sequence ID" value="NZ_CP045798.1"/>
</dbReference>
<dbReference type="Pfam" id="PF01695">
    <property type="entry name" value="IstB_IS21"/>
    <property type="match status" value="1"/>
</dbReference>
<keyword evidence="3 5" id="KW-0067">ATP-binding</keyword>
<reference evidence="5 8" key="2">
    <citation type="journal article" date="2019" name="Front. Microbiol.">
        <title>Thermoanaerosceptrum fracticalcis gen. nov. sp. nov., a Novel Fumarate-Fermenting Microorganism From a Deep Fractured Carbonate Aquifer of the US Great Basin.</title>
        <authorList>
            <person name="Hamilton-Brehm S.D."/>
            <person name="Stewart L.E."/>
            <person name="Zavarin M."/>
            <person name="Caldwell M."/>
            <person name="Lawson P.A."/>
            <person name="Onstott T.C."/>
            <person name="Grzymski J."/>
            <person name="Neveux I."/>
            <person name="Lollar B.S."/>
            <person name="Russell C.E."/>
            <person name="Moser D.P."/>
        </authorList>
    </citation>
    <scope>NUCLEOTIDE SEQUENCE [LARGE SCALE GENOMIC DNA]</scope>
    <source>
        <strain evidence="5 8">DRI-13</strain>
    </source>
</reference>
<dbReference type="PIRSF" id="PIRSF003073">
    <property type="entry name" value="DNAC_TnpB_IstB"/>
    <property type="match status" value="1"/>
</dbReference>
<dbReference type="NCBIfam" id="NF038214">
    <property type="entry name" value="IS21_help_AAA"/>
    <property type="match status" value="1"/>
</dbReference>
<dbReference type="GO" id="GO:0006260">
    <property type="term" value="P:DNA replication"/>
    <property type="evidence" value="ECO:0007669"/>
    <property type="project" value="TreeGrafter"/>
</dbReference>
<accession>A0A7G6E061</accession>
<organism evidence="5 8">
    <name type="scientific">Thermanaerosceptrum fracticalcis</name>
    <dbReference type="NCBI Taxonomy" id="1712410"/>
    <lineage>
        <taxon>Bacteria</taxon>
        <taxon>Bacillati</taxon>
        <taxon>Bacillota</taxon>
        <taxon>Clostridia</taxon>
        <taxon>Eubacteriales</taxon>
        <taxon>Peptococcaceae</taxon>
        <taxon>Thermanaerosceptrum</taxon>
    </lineage>
</organism>
<reference evidence="5" key="1">
    <citation type="submission" date="2014-08" db="EMBL/GenBank/DDBJ databases">
        <authorList>
            <consortium name="DOE Joint Genome Institute"/>
            <person name="Grzymski J.J."/>
            <person name="Huntemann M."/>
            <person name="Han J."/>
            <person name="Chen A."/>
            <person name="Kyrpides N."/>
            <person name="Mavromatis K."/>
            <person name="Markowitz V."/>
            <person name="Palaniappan K."/>
            <person name="Ivanova N."/>
            <person name="Schaumberg A."/>
            <person name="Pati A."/>
            <person name="Liolios K."/>
            <person name="Nordberg H.P."/>
            <person name="Cantor M.N."/>
            <person name="Hua S.X."/>
            <person name="Woyke T."/>
        </authorList>
    </citation>
    <scope>NUCLEOTIDE SEQUENCE</scope>
    <source>
        <strain evidence="5">DRI-13</strain>
    </source>
</reference>
<dbReference type="GO" id="GO:0005524">
    <property type="term" value="F:ATP binding"/>
    <property type="evidence" value="ECO:0007669"/>
    <property type="project" value="UniProtKB-KW"/>
</dbReference>
<evidence type="ECO:0000313" key="7">
    <source>
        <dbReference type="EMBL" id="QNB47313.1"/>
    </source>
</evidence>
<proteinExistence type="inferred from homology"/>
<dbReference type="InterPro" id="IPR027417">
    <property type="entry name" value="P-loop_NTPase"/>
</dbReference>
<dbReference type="InterPro" id="IPR003593">
    <property type="entry name" value="AAA+_ATPase"/>
</dbReference>
<feature type="domain" description="AAA+ ATPase" evidence="4">
    <location>
        <begin position="101"/>
        <end position="233"/>
    </location>
</feature>
<evidence type="ECO:0000256" key="2">
    <source>
        <dbReference type="ARBA" id="ARBA00022741"/>
    </source>
</evidence>
<protein>
    <submittedName>
        <fullName evidence="5">ATP-binding protein</fullName>
    </submittedName>
</protein>
<dbReference type="PANTHER" id="PTHR30050">
    <property type="entry name" value="CHROMOSOMAL REPLICATION INITIATOR PROTEIN DNAA"/>
    <property type="match status" value="1"/>
</dbReference>
<dbReference type="AlphaFoldDB" id="A0A7G6E061"/>
<dbReference type="InterPro" id="IPR047661">
    <property type="entry name" value="IstB"/>
</dbReference>
<keyword evidence="8" id="KW-1185">Reference proteome</keyword>
<evidence type="ECO:0000259" key="4">
    <source>
        <dbReference type="SMART" id="SM00382"/>
    </source>
</evidence>
<evidence type="ECO:0000313" key="5">
    <source>
        <dbReference type="EMBL" id="QNB45465.1"/>
    </source>
</evidence>
<evidence type="ECO:0000256" key="1">
    <source>
        <dbReference type="ARBA" id="ARBA00008059"/>
    </source>
</evidence>
<reference evidence="5" key="3">
    <citation type="submission" date="2019-10" db="EMBL/GenBank/DDBJ databases">
        <authorList>
            <person name="Murphy T.R."/>
        </authorList>
    </citation>
    <scope>NUCLEOTIDE SEQUENCE</scope>
    <source>
        <strain evidence="5">DRI-13</strain>
    </source>
</reference>
<dbReference type="EMBL" id="CP045798">
    <property type="protein sequence ID" value="QNB47313.1"/>
    <property type="molecule type" value="Genomic_DNA"/>
</dbReference>
<keyword evidence="2" id="KW-0547">Nucleotide-binding</keyword>
<dbReference type="KEGG" id="tfr:BR63_03570"/>
<dbReference type="InterPro" id="IPR001270">
    <property type="entry name" value="ClpA/B"/>
</dbReference>
<reference evidence="5" key="4">
    <citation type="submission" date="2020-09" db="EMBL/GenBank/DDBJ databases">
        <title>Closed Genome of Thermoanaerosceptrum fracticalcis.</title>
        <authorList>
            <person name="Hamilton-Brehm S.D."/>
            <person name="Xiao R."/>
        </authorList>
    </citation>
    <scope>NUCLEOTIDE SEQUENCE</scope>
    <source>
        <strain evidence="5">DRI-13</strain>
    </source>
</reference>
<dbReference type="SUPFAM" id="SSF52540">
    <property type="entry name" value="P-loop containing nucleoside triphosphate hydrolases"/>
    <property type="match status" value="1"/>
</dbReference>
<evidence type="ECO:0000256" key="3">
    <source>
        <dbReference type="ARBA" id="ARBA00022840"/>
    </source>
</evidence>
<dbReference type="KEGG" id="tfr:BR63_03505"/>
<name>A0A7G6E061_THEFR</name>
<sequence length="251" mass="27872">MAELTVVASKLKQLNLIEASHSLETVVAEAALANKTPLDVLDKLLNLEIDGRNAKGKAKRLKAACFPYVEGLDSFDFNRKGFTGISKAHIKQLAELAWLEKAYNIMFLGPTGLGKTRLSIGLGLKAVEAGYHVSFISLDELMRILKTSEISPRAARRVKAIKNSDLVILDEVGFLPISKQDANKLYELVNLLYLKTSIILTSNKSFEEWSEFIGDSMITAAILDRLAHQCEIFTLDGPSYRLENRRTIFGN</sequence>
<comment type="similarity">
    <text evidence="1">Belongs to the IS21/IS1162 putative ATP-binding protein family.</text>
</comment>
<dbReference type="KEGG" id="tfr:BR63_14045"/>